<dbReference type="Proteomes" id="UP000182624">
    <property type="component" value="Unassembled WGS sequence"/>
</dbReference>
<dbReference type="EMBL" id="FOXO01000023">
    <property type="protein sequence ID" value="SFQ20177.1"/>
    <property type="molecule type" value="Genomic_DNA"/>
</dbReference>
<dbReference type="OrthoDB" id="1643401at2"/>
<gene>
    <name evidence="3" type="ORF">SAMN04487928_12332</name>
</gene>
<keyword evidence="1" id="KW-0812">Transmembrane</keyword>
<dbReference type="Pfam" id="PF20047">
    <property type="entry name" value="DUF6449"/>
    <property type="match status" value="1"/>
</dbReference>
<keyword evidence="4" id="KW-1185">Reference proteome</keyword>
<feature type="transmembrane region" description="Helical" evidence="1">
    <location>
        <begin position="303"/>
        <end position="322"/>
    </location>
</feature>
<dbReference type="InterPro" id="IPR045611">
    <property type="entry name" value="DUF6449"/>
</dbReference>
<feature type="transmembrane region" description="Helical" evidence="1">
    <location>
        <begin position="79"/>
        <end position="101"/>
    </location>
</feature>
<proteinExistence type="predicted"/>
<sequence>MTSGNLSFSEKLKNQKKYITRTLWTALVALPFVAGYFIFGVILLVSRCINYAAMYGQSDVVLKVEKCKAVSLVMGINSVTFGLVTLVAIAFAFQGFSYVFNQSQMDFYLSQPTTRFQRLKKNYVNAFVTFLIIFGSVELIAFLIAIGMGAVNNAVLFSVLIEFLRSVVLFLTVYNVTVLAIMLSGTMLSAFLLTGFFAIVSVAIAGEIRGLKEIFFKTFSYSEGFSAILSPLYDRFYAWYKTTFNYDDVFSAKAVLDSAKGNLRLDIDTLIVGVIAFIFVIIFSRKRKAEMAGKSFVFRPFRWCIKVIVSIMAGVAAGILVYMMNDYVWNDKLFIMMCVIMLLVTALTGCFIEVILDANIRRFTKGKPSTIISVCMVLLLFVVLRGDLIGFDSYVPAPEKVASCAILEDDYNFNVWIGRGMFGDGYCEKHMYITDVDSFIKLASIGMDGRKNYDTDSYYSKGYGLSILYRMKDGRKIYRSIFVPYDTDEALMDSIISSEEYKKGHYICFDDEAIREMTGSNVGNNSVSYVSAGGRKSDDTITYSEISDAYRKDILEGANYSYLKKNQPIGSLEFSSNGTHYVNVSVPVYENSTNLLKLIKDHNIYVEPKLTPEMISSIRVDNYYPGYNLDDFDSGKLLRDEEVMTTSATYDPVKNSKEVSEILQDIVTSDYNGNWYDYSQKDNKYSVVITKKSDGSDYYGSDGSYYSFLKGKVPEFVVKDTE</sequence>
<organism evidence="3 4">
    <name type="scientific">Butyrivibrio proteoclasticus</name>
    <dbReference type="NCBI Taxonomy" id="43305"/>
    <lineage>
        <taxon>Bacteria</taxon>
        <taxon>Bacillati</taxon>
        <taxon>Bacillota</taxon>
        <taxon>Clostridia</taxon>
        <taxon>Lachnospirales</taxon>
        <taxon>Lachnospiraceae</taxon>
        <taxon>Butyrivibrio</taxon>
    </lineage>
</organism>
<feature type="transmembrane region" description="Helical" evidence="1">
    <location>
        <begin position="368"/>
        <end position="386"/>
    </location>
</feature>
<accession>A0A1I5WKT8</accession>
<feature type="transmembrane region" description="Helical" evidence="1">
    <location>
        <begin position="265"/>
        <end position="283"/>
    </location>
</feature>
<reference evidence="4" key="1">
    <citation type="submission" date="2016-10" db="EMBL/GenBank/DDBJ databases">
        <authorList>
            <person name="Varghese N."/>
            <person name="Submissions S."/>
        </authorList>
    </citation>
    <scope>NUCLEOTIDE SEQUENCE [LARGE SCALE GENOMIC DNA]</scope>
    <source>
        <strain evidence="4">P18</strain>
    </source>
</reference>
<dbReference type="AlphaFoldDB" id="A0A1I5WKT8"/>
<feature type="transmembrane region" description="Helical" evidence="1">
    <location>
        <begin position="21"/>
        <end position="45"/>
    </location>
</feature>
<feature type="transmembrane region" description="Helical" evidence="1">
    <location>
        <begin position="186"/>
        <end position="206"/>
    </location>
</feature>
<feature type="domain" description="DUF6449" evidence="2">
    <location>
        <begin position="469"/>
        <end position="577"/>
    </location>
</feature>
<name>A0A1I5WKT8_9FIRM</name>
<keyword evidence="1" id="KW-0472">Membrane</keyword>
<feature type="transmembrane region" description="Helical" evidence="1">
    <location>
        <begin position="334"/>
        <end position="356"/>
    </location>
</feature>
<evidence type="ECO:0000259" key="2">
    <source>
        <dbReference type="Pfam" id="PF20047"/>
    </source>
</evidence>
<protein>
    <submittedName>
        <fullName evidence="3">ABC-2 type transport system permease protein</fullName>
    </submittedName>
</protein>
<feature type="transmembrane region" description="Helical" evidence="1">
    <location>
        <begin position="154"/>
        <end position="174"/>
    </location>
</feature>
<dbReference type="RefSeq" id="WP_074890094.1">
    <property type="nucleotide sequence ID" value="NZ_FOXO01000023.1"/>
</dbReference>
<evidence type="ECO:0000313" key="4">
    <source>
        <dbReference type="Proteomes" id="UP000182624"/>
    </source>
</evidence>
<keyword evidence="1" id="KW-1133">Transmembrane helix</keyword>
<evidence type="ECO:0000256" key="1">
    <source>
        <dbReference type="SAM" id="Phobius"/>
    </source>
</evidence>
<feature type="transmembrane region" description="Helical" evidence="1">
    <location>
        <begin position="122"/>
        <end position="148"/>
    </location>
</feature>
<evidence type="ECO:0000313" key="3">
    <source>
        <dbReference type="EMBL" id="SFQ20177.1"/>
    </source>
</evidence>